<proteinExistence type="predicted"/>
<accession>A0A1H2TUE8</accession>
<evidence type="ECO:0000256" key="1">
    <source>
        <dbReference type="ARBA" id="ARBA00001947"/>
    </source>
</evidence>
<dbReference type="Gene3D" id="3.20.20.70">
    <property type="entry name" value="Aldolase class I"/>
    <property type="match status" value="1"/>
</dbReference>
<dbReference type="EMBL" id="FNNP01000001">
    <property type="protein sequence ID" value="SDW47573.1"/>
    <property type="molecule type" value="Genomic_DNA"/>
</dbReference>
<evidence type="ECO:0000256" key="4">
    <source>
        <dbReference type="ARBA" id="ARBA00022833"/>
    </source>
</evidence>
<keyword evidence="3" id="KW-0479">Metal-binding</keyword>
<dbReference type="InterPro" id="IPR008567">
    <property type="entry name" value="BKACE"/>
</dbReference>
<dbReference type="STRING" id="985054.SAMN05444358_101934"/>
<keyword evidence="4" id="KW-0862">Zinc</keyword>
<organism evidence="5 6">
    <name type="scientific">Ruegeria halocynthiae</name>
    <dbReference type="NCBI Taxonomy" id="985054"/>
    <lineage>
        <taxon>Bacteria</taxon>
        <taxon>Pseudomonadati</taxon>
        <taxon>Pseudomonadota</taxon>
        <taxon>Alphaproteobacteria</taxon>
        <taxon>Rhodobacterales</taxon>
        <taxon>Roseobacteraceae</taxon>
        <taxon>Ruegeria</taxon>
    </lineage>
</organism>
<dbReference type="Pfam" id="PF05853">
    <property type="entry name" value="BKACE"/>
    <property type="match status" value="1"/>
</dbReference>
<dbReference type="GO" id="GO:0043720">
    <property type="term" value="F:3-keto-5-aminohexanoate cleavage activity"/>
    <property type="evidence" value="ECO:0007669"/>
    <property type="project" value="InterPro"/>
</dbReference>
<dbReference type="GO" id="GO:0046872">
    <property type="term" value="F:metal ion binding"/>
    <property type="evidence" value="ECO:0007669"/>
    <property type="project" value="UniProtKB-KW"/>
</dbReference>
<dbReference type="InterPro" id="IPR013785">
    <property type="entry name" value="Aldolase_TIM"/>
</dbReference>
<protein>
    <submittedName>
        <fullName evidence="5">Uncharacterized conserved protein, DUF849 family</fullName>
    </submittedName>
</protein>
<evidence type="ECO:0000256" key="3">
    <source>
        <dbReference type="ARBA" id="ARBA00022723"/>
    </source>
</evidence>
<dbReference type="AlphaFoldDB" id="A0A1H2TUE8"/>
<keyword evidence="2" id="KW-0808">Transferase</keyword>
<gene>
    <name evidence="5" type="ORF">SAMN05444358_101934</name>
</gene>
<dbReference type="PANTHER" id="PTHR37418:SF2">
    <property type="entry name" value="3-KETO-5-AMINOHEXANOATE CLEAVAGE ENZYME"/>
    <property type="match status" value="1"/>
</dbReference>
<dbReference type="Proteomes" id="UP000183400">
    <property type="component" value="Unassembled WGS sequence"/>
</dbReference>
<evidence type="ECO:0000313" key="6">
    <source>
        <dbReference type="Proteomes" id="UP000183400"/>
    </source>
</evidence>
<comment type="cofactor">
    <cofactor evidence="1">
        <name>Zn(2+)</name>
        <dbReference type="ChEBI" id="CHEBI:29105"/>
    </cofactor>
</comment>
<keyword evidence="6" id="KW-1185">Reference proteome</keyword>
<evidence type="ECO:0000313" key="5">
    <source>
        <dbReference type="EMBL" id="SDW47573.1"/>
    </source>
</evidence>
<name>A0A1H2TUE8_9RHOB</name>
<evidence type="ECO:0000256" key="2">
    <source>
        <dbReference type="ARBA" id="ARBA00022679"/>
    </source>
</evidence>
<reference evidence="6" key="1">
    <citation type="submission" date="2016-10" db="EMBL/GenBank/DDBJ databases">
        <authorList>
            <person name="Varghese N."/>
            <person name="Submissions S."/>
        </authorList>
    </citation>
    <scope>NUCLEOTIDE SEQUENCE [LARGE SCALE GENOMIC DNA]</scope>
    <source>
        <strain evidence="6">DSM 27839</strain>
    </source>
</reference>
<dbReference type="PANTHER" id="PTHR37418">
    <property type="entry name" value="3-KETO-5-AMINOHEXANOATE CLEAVAGE ENZYME-RELATED"/>
    <property type="match status" value="1"/>
</dbReference>
<sequence length="264" mass="28568">MGDTMSATDSEMRAHQSLPYILVAPNGARRGHGDHPGLPVSTDEIIATSKACSLAGADGLHLHVRDQAGHHSLDAGLYREAIAELRLAVPRMDIQITTEAAGVFNVEAQFECLKKTRPDWASISVREIARSPEIAPRVYALCADQGTRVQHILYDADDAKLLARWQTEGVVKPGQIERLLVLGRYSTEQESRPEDLDTFPESTDPWMVCAFGAQEHKCLQKAAQLGGDVRVGFENSLAGPHGQSWADNAASVAALINLLKGAAK</sequence>